<dbReference type="Gene3D" id="1.10.10.10">
    <property type="entry name" value="Winged helix-like DNA-binding domain superfamily/Winged helix DNA-binding domain"/>
    <property type="match status" value="1"/>
</dbReference>
<dbReference type="PROSITE" id="PS51000">
    <property type="entry name" value="HTH_DEOR_2"/>
    <property type="match status" value="1"/>
</dbReference>
<keyword evidence="1" id="KW-0805">Transcription regulation</keyword>
<evidence type="ECO:0000256" key="2">
    <source>
        <dbReference type="ARBA" id="ARBA00023163"/>
    </source>
</evidence>
<protein>
    <submittedName>
        <fullName evidence="4">DeoR/GlpR family DNA-binding transcription regulator</fullName>
    </submittedName>
</protein>
<dbReference type="SMART" id="SM00420">
    <property type="entry name" value="HTH_DEOR"/>
    <property type="match status" value="1"/>
</dbReference>
<keyword evidence="2" id="KW-0804">Transcription</keyword>
<reference evidence="5" key="1">
    <citation type="journal article" date="2019" name="Int. J. Syst. Evol. Microbiol.">
        <title>The Global Catalogue of Microorganisms (GCM) 10K type strain sequencing project: providing services to taxonomists for standard genome sequencing and annotation.</title>
        <authorList>
            <consortium name="The Broad Institute Genomics Platform"/>
            <consortium name="The Broad Institute Genome Sequencing Center for Infectious Disease"/>
            <person name="Wu L."/>
            <person name="Ma J."/>
        </authorList>
    </citation>
    <scope>NUCLEOTIDE SEQUENCE [LARGE SCALE GENOMIC DNA]</scope>
    <source>
        <strain evidence="5">CGMCC 1.16305</strain>
    </source>
</reference>
<comment type="caution">
    <text evidence="4">The sequence shown here is derived from an EMBL/GenBank/DDBJ whole genome shotgun (WGS) entry which is preliminary data.</text>
</comment>
<name>A0ABW2PTH3_9BACL</name>
<gene>
    <name evidence="4" type="ORF">ACFQRG_06860</name>
</gene>
<evidence type="ECO:0000259" key="3">
    <source>
        <dbReference type="PROSITE" id="PS51000"/>
    </source>
</evidence>
<keyword evidence="4" id="KW-0238">DNA-binding</keyword>
<dbReference type="SUPFAM" id="SSF100950">
    <property type="entry name" value="NagB/RpiA/CoA transferase-like"/>
    <property type="match status" value="1"/>
</dbReference>
<feature type="domain" description="HTH deoR-type" evidence="3">
    <location>
        <begin position="58"/>
        <end position="113"/>
    </location>
</feature>
<proteinExistence type="predicted"/>
<dbReference type="Gene3D" id="3.40.50.1360">
    <property type="match status" value="1"/>
</dbReference>
<dbReference type="EMBL" id="JBHTCO010000005">
    <property type="protein sequence ID" value="MFC7392704.1"/>
    <property type="molecule type" value="Genomic_DNA"/>
</dbReference>
<evidence type="ECO:0000313" key="5">
    <source>
        <dbReference type="Proteomes" id="UP001596505"/>
    </source>
</evidence>
<dbReference type="PANTHER" id="PTHR30363">
    <property type="entry name" value="HTH-TYPE TRANSCRIPTIONAL REGULATOR SRLR-RELATED"/>
    <property type="match status" value="1"/>
</dbReference>
<dbReference type="PANTHER" id="PTHR30363:SF44">
    <property type="entry name" value="AGA OPERON TRANSCRIPTIONAL REPRESSOR-RELATED"/>
    <property type="match status" value="1"/>
</dbReference>
<dbReference type="SUPFAM" id="SSF46785">
    <property type="entry name" value="Winged helix' DNA-binding domain"/>
    <property type="match status" value="1"/>
</dbReference>
<dbReference type="InterPro" id="IPR050313">
    <property type="entry name" value="Carb_Metab_HTH_regulators"/>
</dbReference>
<dbReference type="GO" id="GO:0003677">
    <property type="term" value="F:DNA binding"/>
    <property type="evidence" value="ECO:0007669"/>
    <property type="project" value="UniProtKB-KW"/>
</dbReference>
<dbReference type="RefSeq" id="WP_380965122.1">
    <property type="nucleotide sequence ID" value="NZ_JBHTCO010000005.1"/>
</dbReference>
<evidence type="ECO:0000313" key="4">
    <source>
        <dbReference type="EMBL" id="MFC7392704.1"/>
    </source>
</evidence>
<dbReference type="InterPro" id="IPR001034">
    <property type="entry name" value="DeoR_HTH"/>
</dbReference>
<dbReference type="InterPro" id="IPR037171">
    <property type="entry name" value="NagB/RpiA_transferase-like"/>
</dbReference>
<dbReference type="InterPro" id="IPR036390">
    <property type="entry name" value="WH_DNA-bd_sf"/>
</dbReference>
<dbReference type="SMART" id="SM01134">
    <property type="entry name" value="DeoRC"/>
    <property type="match status" value="1"/>
</dbReference>
<dbReference type="Pfam" id="PF00455">
    <property type="entry name" value="DeoRC"/>
    <property type="match status" value="1"/>
</dbReference>
<evidence type="ECO:0000256" key="1">
    <source>
        <dbReference type="ARBA" id="ARBA00023015"/>
    </source>
</evidence>
<keyword evidence="5" id="KW-1185">Reference proteome</keyword>
<accession>A0ABW2PTH3</accession>
<dbReference type="Proteomes" id="UP001596505">
    <property type="component" value="Unassembled WGS sequence"/>
</dbReference>
<dbReference type="InterPro" id="IPR014036">
    <property type="entry name" value="DeoR-like_C"/>
</dbReference>
<sequence>MSIHYDNIKLLDLKAVNLEYTLYLPSLDNYSEKVYPIDIAGLERRQRRKGGKNMSLVGEERKRYILKVLDEKGKVKVNDLAKELNVSTETIRQYLEQMDKKNLLKKVYGGAIKVSTDRIEPSQYIRENVNSEEKRKIGKAAADLVQDNEVIIVDEGSTTLQMIKYLSKKKDITLVTNSVAALTLLIDFEMKGLFHGKINFIGGEVDSKNLRVSGLIAEQFIQNFYADKLFLSTEGVTKDHGFTSYNSNKALLSRKFMDCAKETIVLVDHSKFGARRYYKIADIKEVDKIISDQLPPHDWEGILAEKNVEWIVGKEA</sequence>
<dbReference type="InterPro" id="IPR036388">
    <property type="entry name" value="WH-like_DNA-bd_sf"/>
</dbReference>
<organism evidence="4 5">
    <name type="scientific">Scopulibacillus cellulosilyticus</name>
    <dbReference type="NCBI Taxonomy" id="2665665"/>
    <lineage>
        <taxon>Bacteria</taxon>
        <taxon>Bacillati</taxon>
        <taxon>Bacillota</taxon>
        <taxon>Bacilli</taxon>
        <taxon>Bacillales</taxon>
        <taxon>Sporolactobacillaceae</taxon>
        <taxon>Scopulibacillus</taxon>
    </lineage>
</organism>
<dbReference type="Pfam" id="PF08220">
    <property type="entry name" value="HTH_DeoR"/>
    <property type="match status" value="1"/>
</dbReference>